<dbReference type="PANTHER" id="PTHR33938">
    <property type="entry name" value="FERULOYL ESTERASE B-RELATED"/>
    <property type="match status" value="1"/>
</dbReference>
<keyword evidence="7" id="KW-0106">Calcium</keyword>
<keyword evidence="6 10" id="KW-0378">Hydrolase</keyword>
<proteinExistence type="inferred from homology"/>
<evidence type="ECO:0000256" key="5">
    <source>
        <dbReference type="ARBA" id="ARBA00022729"/>
    </source>
</evidence>
<evidence type="ECO:0000256" key="1">
    <source>
        <dbReference type="ARBA" id="ARBA00006249"/>
    </source>
</evidence>
<keyword evidence="4" id="KW-0479">Metal-binding</keyword>
<keyword evidence="12" id="KW-1185">Reference proteome</keyword>
<dbReference type="EC" id="3.1.1.-" evidence="10"/>
<comment type="caution">
    <text evidence="11">The sequence shown here is derived from an EMBL/GenBank/DDBJ whole genome shotgun (WGS) entry which is preliminary data.</text>
</comment>
<reference evidence="11 12" key="1">
    <citation type="journal article" date="2024" name="J Genomics">
        <title>Draft genome sequencing and assembly of Favolaschia claudopus CIRM-BRFM 2984 isolated from oak limbs.</title>
        <authorList>
            <person name="Navarro D."/>
            <person name="Drula E."/>
            <person name="Chaduli D."/>
            <person name="Cazenave R."/>
            <person name="Ahrendt S."/>
            <person name="Wang J."/>
            <person name="Lipzen A."/>
            <person name="Daum C."/>
            <person name="Barry K."/>
            <person name="Grigoriev I.V."/>
            <person name="Favel A."/>
            <person name="Rosso M.N."/>
            <person name="Martin F."/>
        </authorList>
    </citation>
    <scope>NUCLEOTIDE SEQUENCE [LARGE SCALE GENOMIC DNA]</scope>
    <source>
        <strain evidence="11 12">CIRM-BRFM 2984</strain>
    </source>
</reference>
<dbReference type="SUPFAM" id="SSF53474">
    <property type="entry name" value="alpha/beta-Hydrolases"/>
    <property type="match status" value="1"/>
</dbReference>
<name>A0AAW0AN88_9AGAR</name>
<evidence type="ECO:0000256" key="6">
    <source>
        <dbReference type="ARBA" id="ARBA00022801"/>
    </source>
</evidence>
<dbReference type="GO" id="GO:0046872">
    <property type="term" value="F:metal ion binding"/>
    <property type="evidence" value="ECO:0007669"/>
    <property type="project" value="UniProtKB-KW"/>
</dbReference>
<dbReference type="EMBL" id="JAWWNJ010000058">
    <property type="protein sequence ID" value="KAK7013960.1"/>
    <property type="molecule type" value="Genomic_DNA"/>
</dbReference>
<evidence type="ECO:0000256" key="4">
    <source>
        <dbReference type="ARBA" id="ARBA00022723"/>
    </source>
</evidence>
<dbReference type="Proteomes" id="UP001362999">
    <property type="component" value="Unassembled WGS sequence"/>
</dbReference>
<evidence type="ECO:0000256" key="10">
    <source>
        <dbReference type="RuleBase" id="RU361238"/>
    </source>
</evidence>
<sequence length="530" mass="56737">MLYPFLIYSATQLLPAYAAPHKQASCLSLRTGGLHLENTTILDATYIPSPTTVSTPGSCQSSATISSGPLCRVYLVINTTSTSAVHAEAWLPNNWNGRFIGLGNGGTSGCIEYDDLDYTTSLNFAAIGSDNGHDGASGLPFLNHPEVINDYAFRAVHAEAVVGKQLVRAYYSKPHSHSYFIGCSSGGRQGLQAALKYPADFDGIVAGAGATDSNNLMGWSGMLGHYVGATSPDVPVTSSPSFIPSETWEVVSREILKQCDVLDGVEDGILSEPDDCDFRLDAILCSGNQTSAACLTPPQADAVRKIYSPLVDSKGNLLYPRYSPGAEADPFAATVFGGLFSALAADWYRYAVLNVTSYDFTNWSVEDALRMDAVNPGGVATFDGDLSAFRERGGKFLAYHGRRDPLISSTNSKRVYDLIANTLPPSPPNNNKLALDDFYRLFLIPGMGHCFGGIGPTSFGQGVVPGTNLVNDAEHNILLAMVKWVEEGEAPNVIVGVGEGTGTSARTERNFCRYPMKGVWDAKQGVWICE</sequence>
<protein>
    <recommendedName>
        <fullName evidence="10">Carboxylic ester hydrolase</fullName>
        <ecNumber evidence="10">3.1.1.-</ecNumber>
    </recommendedName>
</protein>
<evidence type="ECO:0000313" key="11">
    <source>
        <dbReference type="EMBL" id="KAK7013960.1"/>
    </source>
</evidence>
<dbReference type="GO" id="GO:0045493">
    <property type="term" value="P:xylan catabolic process"/>
    <property type="evidence" value="ECO:0007669"/>
    <property type="project" value="UniProtKB-KW"/>
</dbReference>
<dbReference type="InterPro" id="IPR029058">
    <property type="entry name" value="AB_hydrolase_fold"/>
</dbReference>
<evidence type="ECO:0000256" key="7">
    <source>
        <dbReference type="ARBA" id="ARBA00022837"/>
    </source>
</evidence>
<keyword evidence="2" id="KW-0719">Serine esterase</keyword>
<dbReference type="InterPro" id="IPR011118">
    <property type="entry name" value="Tannase/feruloyl_esterase"/>
</dbReference>
<accession>A0AAW0AN88</accession>
<evidence type="ECO:0000313" key="12">
    <source>
        <dbReference type="Proteomes" id="UP001362999"/>
    </source>
</evidence>
<dbReference type="AlphaFoldDB" id="A0AAW0AN88"/>
<dbReference type="Gene3D" id="3.40.50.1820">
    <property type="entry name" value="alpha/beta hydrolase"/>
    <property type="match status" value="1"/>
</dbReference>
<evidence type="ECO:0000256" key="2">
    <source>
        <dbReference type="ARBA" id="ARBA00022487"/>
    </source>
</evidence>
<dbReference type="GO" id="GO:0030600">
    <property type="term" value="F:feruloyl esterase activity"/>
    <property type="evidence" value="ECO:0007669"/>
    <property type="project" value="UniProtKB-EC"/>
</dbReference>
<comment type="similarity">
    <text evidence="1 10">Belongs to the tannase family.</text>
</comment>
<evidence type="ECO:0000256" key="8">
    <source>
        <dbReference type="ARBA" id="ARBA00023157"/>
    </source>
</evidence>
<dbReference type="PANTHER" id="PTHR33938:SF15">
    <property type="entry name" value="FERULOYL ESTERASE B-RELATED"/>
    <property type="match status" value="1"/>
</dbReference>
<organism evidence="11 12">
    <name type="scientific">Favolaschia claudopus</name>
    <dbReference type="NCBI Taxonomy" id="2862362"/>
    <lineage>
        <taxon>Eukaryota</taxon>
        <taxon>Fungi</taxon>
        <taxon>Dikarya</taxon>
        <taxon>Basidiomycota</taxon>
        <taxon>Agaricomycotina</taxon>
        <taxon>Agaricomycetes</taxon>
        <taxon>Agaricomycetidae</taxon>
        <taxon>Agaricales</taxon>
        <taxon>Marasmiineae</taxon>
        <taxon>Mycenaceae</taxon>
        <taxon>Favolaschia</taxon>
    </lineage>
</organism>
<keyword evidence="3" id="KW-0624">Polysaccharide degradation</keyword>
<evidence type="ECO:0000256" key="9">
    <source>
        <dbReference type="ARBA" id="ARBA00034075"/>
    </source>
</evidence>
<keyword evidence="5" id="KW-0732">Signal</keyword>
<keyword evidence="3" id="KW-0858">Xylan degradation</keyword>
<dbReference type="Pfam" id="PF07519">
    <property type="entry name" value="Tannase"/>
    <property type="match status" value="1"/>
</dbReference>
<evidence type="ECO:0000256" key="3">
    <source>
        <dbReference type="ARBA" id="ARBA00022651"/>
    </source>
</evidence>
<gene>
    <name evidence="11" type="ORF">R3P38DRAFT_3575420</name>
</gene>
<keyword evidence="3" id="KW-0119">Carbohydrate metabolism</keyword>
<comment type="catalytic activity">
    <reaction evidence="9">
        <text>feruloyl-polysaccharide + H2O = ferulate + polysaccharide.</text>
        <dbReference type="EC" id="3.1.1.73"/>
    </reaction>
</comment>
<keyword evidence="8" id="KW-1015">Disulfide bond</keyword>